<protein>
    <submittedName>
        <fullName evidence="3">Uncharacterized protein</fullName>
    </submittedName>
</protein>
<reference evidence="3" key="1">
    <citation type="journal article" date="2021" name="Nat. Commun.">
        <title>Genetic determinants of endophytism in the Arabidopsis root mycobiome.</title>
        <authorList>
            <person name="Mesny F."/>
            <person name="Miyauchi S."/>
            <person name="Thiergart T."/>
            <person name="Pickel B."/>
            <person name="Atanasova L."/>
            <person name="Karlsson M."/>
            <person name="Huettel B."/>
            <person name="Barry K.W."/>
            <person name="Haridas S."/>
            <person name="Chen C."/>
            <person name="Bauer D."/>
            <person name="Andreopoulos W."/>
            <person name="Pangilinan J."/>
            <person name="LaButti K."/>
            <person name="Riley R."/>
            <person name="Lipzen A."/>
            <person name="Clum A."/>
            <person name="Drula E."/>
            <person name="Henrissat B."/>
            <person name="Kohler A."/>
            <person name="Grigoriev I.V."/>
            <person name="Martin F.M."/>
            <person name="Hacquard S."/>
        </authorList>
    </citation>
    <scope>NUCLEOTIDE SEQUENCE</scope>
    <source>
        <strain evidence="3">MPI-CAGE-AT-0021</strain>
    </source>
</reference>
<feature type="compositionally biased region" description="Polar residues" evidence="1">
    <location>
        <begin position="167"/>
        <end position="182"/>
    </location>
</feature>
<feature type="compositionally biased region" description="Polar residues" evidence="1">
    <location>
        <begin position="103"/>
        <end position="116"/>
    </location>
</feature>
<dbReference type="EMBL" id="JAGMUU010000006">
    <property type="protein sequence ID" value="KAH7150133.1"/>
    <property type="molecule type" value="Genomic_DNA"/>
</dbReference>
<feature type="region of interest" description="Disordered" evidence="1">
    <location>
        <begin position="93"/>
        <end position="182"/>
    </location>
</feature>
<evidence type="ECO:0000256" key="1">
    <source>
        <dbReference type="SAM" id="MobiDB-lite"/>
    </source>
</evidence>
<feature type="region of interest" description="Disordered" evidence="1">
    <location>
        <begin position="20"/>
        <end position="52"/>
    </location>
</feature>
<keyword evidence="4" id="KW-1185">Reference proteome</keyword>
<comment type="caution">
    <text evidence="3">The sequence shown here is derived from an EMBL/GenBank/DDBJ whole genome shotgun (WGS) entry which is preliminary data.</text>
</comment>
<proteinExistence type="predicted"/>
<evidence type="ECO:0000256" key="2">
    <source>
        <dbReference type="SAM" id="SignalP"/>
    </source>
</evidence>
<evidence type="ECO:0000313" key="4">
    <source>
        <dbReference type="Proteomes" id="UP000717696"/>
    </source>
</evidence>
<organism evidence="3 4">
    <name type="scientific">Dactylonectria estremocensis</name>
    <dbReference type="NCBI Taxonomy" id="1079267"/>
    <lineage>
        <taxon>Eukaryota</taxon>
        <taxon>Fungi</taxon>
        <taxon>Dikarya</taxon>
        <taxon>Ascomycota</taxon>
        <taxon>Pezizomycotina</taxon>
        <taxon>Sordariomycetes</taxon>
        <taxon>Hypocreomycetidae</taxon>
        <taxon>Hypocreales</taxon>
        <taxon>Nectriaceae</taxon>
        <taxon>Dactylonectria</taxon>
    </lineage>
</organism>
<dbReference type="AlphaFoldDB" id="A0A9P9F2T4"/>
<sequence>MRFLATLSLLGALAVEASAHRDPNVPQVERRSAYDTPYQERPPPGGGESTWDELCGCQQPVTTTSQVYDLPGDTTTTYMRRQPARFMIFLRRPRPRTVIQRPAKSTISPRTRQARSTILLPDATRQPSLRSPPRSLLRSLPSGIPSGELSLKLESNGKRTQKPRSRPGTSTSHRSPNILPSP</sequence>
<evidence type="ECO:0000313" key="3">
    <source>
        <dbReference type="EMBL" id="KAH7150133.1"/>
    </source>
</evidence>
<keyword evidence="2" id="KW-0732">Signal</keyword>
<accession>A0A9P9F2T4</accession>
<name>A0A9P9F2T4_9HYPO</name>
<dbReference type="Proteomes" id="UP000717696">
    <property type="component" value="Unassembled WGS sequence"/>
</dbReference>
<gene>
    <name evidence="3" type="ORF">B0J13DRAFT_284312</name>
</gene>
<feature type="chain" id="PRO_5040252142" evidence="2">
    <location>
        <begin position="20"/>
        <end position="182"/>
    </location>
</feature>
<dbReference type="OrthoDB" id="10606045at2759"/>
<feature type="compositionally biased region" description="Basic and acidic residues" evidence="1">
    <location>
        <begin position="20"/>
        <end position="33"/>
    </location>
</feature>
<feature type="signal peptide" evidence="2">
    <location>
        <begin position="1"/>
        <end position="19"/>
    </location>
</feature>
<feature type="compositionally biased region" description="Low complexity" evidence="1">
    <location>
        <begin position="127"/>
        <end position="142"/>
    </location>
</feature>